<accession>J2ZXZ0</accession>
<gene>
    <name evidence="1" type="ORF">HSB1_33100</name>
</gene>
<comment type="caution">
    <text evidence="1">The sequence shown here is derived from an EMBL/GenBank/DDBJ whole genome shotgun (WGS) entry which is preliminary data.</text>
</comment>
<organism evidence="1 2">
    <name type="scientific">Halogranum salarium B-1</name>
    <dbReference type="NCBI Taxonomy" id="1210908"/>
    <lineage>
        <taxon>Archaea</taxon>
        <taxon>Methanobacteriati</taxon>
        <taxon>Methanobacteriota</taxon>
        <taxon>Stenosarchaea group</taxon>
        <taxon>Halobacteria</taxon>
        <taxon>Halobacteriales</taxon>
        <taxon>Haloferacaceae</taxon>
    </lineage>
</organism>
<sequence>MRRERSHGRRAISVPKFVHEHVRAFHSWYLNPGTARRRYRDVTGVDAYELFAHVSLALFRQRAFR</sequence>
<evidence type="ECO:0000313" key="1">
    <source>
        <dbReference type="EMBL" id="EJN57893.1"/>
    </source>
</evidence>
<name>J2ZXZ0_9EURY</name>
<proteinExistence type="predicted"/>
<protein>
    <submittedName>
        <fullName evidence="1">Uncharacterized protein</fullName>
    </submittedName>
</protein>
<reference evidence="1 2" key="1">
    <citation type="journal article" date="2012" name="J. Bacteriol.">
        <title>Draft Genome Sequence of the Extremely Halophilic Archaeon Halogranum salarium B-1T.</title>
        <authorList>
            <person name="Kim K.K."/>
            <person name="Lee K.C."/>
            <person name="Lee J.S."/>
        </authorList>
    </citation>
    <scope>NUCLEOTIDE SEQUENCE [LARGE SCALE GENOMIC DNA]</scope>
    <source>
        <strain evidence="1 2">B-1</strain>
    </source>
</reference>
<dbReference type="EMBL" id="ALJD01000009">
    <property type="protein sequence ID" value="EJN57893.1"/>
    <property type="molecule type" value="Genomic_DNA"/>
</dbReference>
<evidence type="ECO:0000313" key="2">
    <source>
        <dbReference type="Proteomes" id="UP000007813"/>
    </source>
</evidence>
<dbReference type="AlphaFoldDB" id="J2ZXZ0"/>
<dbReference type="Proteomes" id="UP000007813">
    <property type="component" value="Unassembled WGS sequence"/>
</dbReference>